<gene>
    <name evidence="2" type="ORF">B1806_07525</name>
</gene>
<name>A0A4S3KP96_9GAMM</name>
<dbReference type="AlphaFoldDB" id="A0A4S3KP96"/>
<proteinExistence type="predicted"/>
<dbReference type="PROSITE" id="PS51257">
    <property type="entry name" value="PROKAR_LIPOPROTEIN"/>
    <property type="match status" value="1"/>
</dbReference>
<feature type="chain" id="PRO_5020242566" description="DUF4136 domain-containing protein" evidence="1">
    <location>
        <begin position="23"/>
        <end position="209"/>
    </location>
</feature>
<dbReference type="Proteomes" id="UP000307749">
    <property type="component" value="Unassembled WGS sequence"/>
</dbReference>
<sequence length="209" mass="23372">MMNTFRTLALIAAITLCTLALAGCSSSPSASNFQTAIQHRFDTHDPKCMFYSNYPKPGHDTAFDFMAMDEVSQALAHAGLFATTVYKVLPPEKASFLSSAQPAKTLYNYALTPMGKRYYSVKNKCFGFKREVVAITNYAKEDSSNYEVDFTYKYIVPAWAKQPGVVNVVSQIPIFLSYKEYLKSGGKPIKKKAAMTLTHNGWRAVFMDF</sequence>
<keyword evidence="1" id="KW-0732">Signal</keyword>
<evidence type="ECO:0008006" key="4">
    <source>
        <dbReference type="Google" id="ProtNLM"/>
    </source>
</evidence>
<dbReference type="RefSeq" id="WP_081126322.1">
    <property type="nucleotide sequence ID" value="NZ_LDOS01000001.1"/>
</dbReference>
<accession>A0A4S3KP96</accession>
<protein>
    <recommendedName>
        <fullName evidence="4">DUF4136 domain-containing protein</fullName>
    </recommendedName>
</protein>
<organism evidence="2 3">
    <name type="scientific">Metallibacterium scheffleri</name>
    <dbReference type="NCBI Taxonomy" id="993689"/>
    <lineage>
        <taxon>Bacteria</taxon>
        <taxon>Pseudomonadati</taxon>
        <taxon>Pseudomonadota</taxon>
        <taxon>Gammaproteobacteria</taxon>
        <taxon>Lysobacterales</taxon>
        <taxon>Rhodanobacteraceae</taxon>
        <taxon>Metallibacterium</taxon>
    </lineage>
</organism>
<keyword evidence="3" id="KW-1185">Reference proteome</keyword>
<comment type="caution">
    <text evidence="2">The sequence shown here is derived from an EMBL/GenBank/DDBJ whole genome shotgun (WGS) entry which is preliminary data.</text>
</comment>
<evidence type="ECO:0000313" key="2">
    <source>
        <dbReference type="EMBL" id="THD10696.1"/>
    </source>
</evidence>
<dbReference type="EMBL" id="MWQO01000023">
    <property type="protein sequence ID" value="THD10696.1"/>
    <property type="molecule type" value="Genomic_DNA"/>
</dbReference>
<evidence type="ECO:0000313" key="3">
    <source>
        <dbReference type="Proteomes" id="UP000307749"/>
    </source>
</evidence>
<evidence type="ECO:0000256" key="1">
    <source>
        <dbReference type="SAM" id="SignalP"/>
    </source>
</evidence>
<feature type="signal peptide" evidence="1">
    <location>
        <begin position="1"/>
        <end position="22"/>
    </location>
</feature>
<reference evidence="2 3" key="1">
    <citation type="submission" date="2017-02" db="EMBL/GenBank/DDBJ databases">
        <title>Whole genome sequencing of Metallibacterium scheffleri DSM 24874 (T).</title>
        <authorList>
            <person name="Kumar S."/>
            <person name="Patil P."/>
            <person name="Patil P.B."/>
        </authorList>
    </citation>
    <scope>NUCLEOTIDE SEQUENCE [LARGE SCALE GENOMIC DNA]</scope>
    <source>
        <strain evidence="2 3">DSM 24874</strain>
    </source>
</reference>
<dbReference type="STRING" id="993689.GCA_002077135_00973"/>